<accession>A0A3G8LUE6</accession>
<dbReference type="EMBL" id="CP034015">
    <property type="protein sequence ID" value="AZG73014.1"/>
    <property type="molecule type" value="Genomic_DNA"/>
</dbReference>
<protein>
    <submittedName>
        <fullName evidence="1">Uncharacterized protein</fullName>
    </submittedName>
</protein>
<dbReference type="KEGG" id="slj:EGC82_09700"/>
<evidence type="ECO:0000313" key="2">
    <source>
        <dbReference type="Proteomes" id="UP000278035"/>
    </source>
</evidence>
<sequence length="113" mass="12572">MMKLILSSLFIGILLLIYFIVPKNTAVLTITNSSDVIVTNLEISIRGEPCIRSQLLPKTNTKCTFKVNGDAGYRVLWDGKKAEELGYVTNGMDFQDQLTIYNNGKLNLESVAL</sequence>
<dbReference type="OrthoDB" id="5465311at2"/>
<dbReference type="AlphaFoldDB" id="A0A3G8LUE6"/>
<dbReference type="RefSeq" id="WP_124730576.1">
    <property type="nucleotide sequence ID" value="NZ_CP034015.1"/>
</dbReference>
<organism evidence="1 2">
    <name type="scientific">Shewanella livingstonensis</name>
    <dbReference type="NCBI Taxonomy" id="150120"/>
    <lineage>
        <taxon>Bacteria</taxon>
        <taxon>Pseudomonadati</taxon>
        <taxon>Pseudomonadota</taxon>
        <taxon>Gammaproteobacteria</taxon>
        <taxon>Alteromonadales</taxon>
        <taxon>Shewanellaceae</taxon>
        <taxon>Shewanella</taxon>
    </lineage>
</organism>
<reference evidence="2" key="1">
    <citation type="submission" date="2018-11" db="EMBL/GenBank/DDBJ databases">
        <title>Shewanella sp. M2.</title>
        <authorList>
            <person name="Hwang Y.J."/>
            <person name="Hwang C.Y."/>
        </authorList>
    </citation>
    <scope>NUCLEOTIDE SEQUENCE [LARGE SCALE GENOMIC DNA]</scope>
    <source>
        <strain evidence="2">LMG 19866</strain>
    </source>
</reference>
<name>A0A3G8LUE6_9GAMM</name>
<gene>
    <name evidence="1" type="ORF">EGC82_09700</name>
</gene>
<dbReference type="Proteomes" id="UP000278035">
    <property type="component" value="Chromosome"/>
</dbReference>
<proteinExistence type="predicted"/>
<evidence type="ECO:0000313" key="1">
    <source>
        <dbReference type="EMBL" id="AZG73014.1"/>
    </source>
</evidence>
<keyword evidence="2" id="KW-1185">Reference proteome</keyword>